<evidence type="ECO:0000313" key="2">
    <source>
        <dbReference type="Proteomes" id="UP001396334"/>
    </source>
</evidence>
<sequence>MHGRFPTKDELQKLGGLATLVSSVKCLSFSLYQVQSSLSFLCGMGGIGKSILTLRILFSKVRPGSDYGTGGKDFYLFRGFRDWKMVGVLHEDEDEGDSATIAGWWSAASVAQIERIERVRVMGRTNFENAIALLGDEKSGV</sequence>
<evidence type="ECO:0000313" key="1">
    <source>
        <dbReference type="EMBL" id="KAK9017240.1"/>
    </source>
</evidence>
<reference evidence="1 2" key="1">
    <citation type="journal article" date="2024" name="G3 (Bethesda)">
        <title>Genome assembly of Hibiscus sabdariffa L. provides insights into metabolisms of medicinal natural products.</title>
        <authorList>
            <person name="Kim T."/>
        </authorList>
    </citation>
    <scope>NUCLEOTIDE SEQUENCE [LARGE SCALE GENOMIC DNA]</scope>
    <source>
        <strain evidence="1">TK-2024</strain>
        <tissue evidence="1">Old leaves</tissue>
    </source>
</reference>
<dbReference type="EMBL" id="JBBPBN010000020">
    <property type="protein sequence ID" value="KAK9017240.1"/>
    <property type="molecule type" value="Genomic_DNA"/>
</dbReference>
<comment type="caution">
    <text evidence="1">The sequence shown here is derived from an EMBL/GenBank/DDBJ whole genome shotgun (WGS) entry which is preliminary data.</text>
</comment>
<gene>
    <name evidence="1" type="ORF">V6N11_079722</name>
</gene>
<protein>
    <submittedName>
        <fullName evidence="1">Uncharacterized protein</fullName>
    </submittedName>
</protein>
<proteinExistence type="predicted"/>
<dbReference type="SUPFAM" id="SSF52540">
    <property type="entry name" value="P-loop containing nucleoside triphosphate hydrolases"/>
    <property type="match status" value="1"/>
</dbReference>
<keyword evidence="2" id="KW-1185">Reference proteome</keyword>
<organism evidence="1 2">
    <name type="scientific">Hibiscus sabdariffa</name>
    <name type="common">roselle</name>
    <dbReference type="NCBI Taxonomy" id="183260"/>
    <lineage>
        <taxon>Eukaryota</taxon>
        <taxon>Viridiplantae</taxon>
        <taxon>Streptophyta</taxon>
        <taxon>Embryophyta</taxon>
        <taxon>Tracheophyta</taxon>
        <taxon>Spermatophyta</taxon>
        <taxon>Magnoliopsida</taxon>
        <taxon>eudicotyledons</taxon>
        <taxon>Gunneridae</taxon>
        <taxon>Pentapetalae</taxon>
        <taxon>rosids</taxon>
        <taxon>malvids</taxon>
        <taxon>Malvales</taxon>
        <taxon>Malvaceae</taxon>
        <taxon>Malvoideae</taxon>
        <taxon>Hibiscus</taxon>
    </lineage>
</organism>
<dbReference type="InterPro" id="IPR027417">
    <property type="entry name" value="P-loop_NTPase"/>
</dbReference>
<name>A0ABR2RWK6_9ROSI</name>
<accession>A0ABR2RWK6</accession>
<dbReference type="Proteomes" id="UP001396334">
    <property type="component" value="Unassembled WGS sequence"/>
</dbReference>